<keyword evidence="4" id="KW-1185">Reference proteome</keyword>
<keyword evidence="2" id="KW-0963">Cytoplasm</keyword>
<dbReference type="NCBIfam" id="TIGR00082">
    <property type="entry name" value="rbfA"/>
    <property type="match status" value="1"/>
</dbReference>
<dbReference type="HAMAP" id="MF_00003">
    <property type="entry name" value="RbfA"/>
    <property type="match status" value="1"/>
</dbReference>
<dbReference type="Gene3D" id="3.30.300.20">
    <property type="match status" value="1"/>
</dbReference>
<accession>A0A562KAH2</accession>
<dbReference type="GO" id="GO:0005829">
    <property type="term" value="C:cytosol"/>
    <property type="evidence" value="ECO:0007669"/>
    <property type="project" value="TreeGrafter"/>
</dbReference>
<organism evidence="3 4">
    <name type="scientific">Flavobacterium cheniae</name>
    <dbReference type="NCBI Taxonomy" id="295428"/>
    <lineage>
        <taxon>Bacteria</taxon>
        <taxon>Pseudomonadati</taxon>
        <taxon>Bacteroidota</taxon>
        <taxon>Flavobacteriia</taxon>
        <taxon>Flavobacteriales</taxon>
        <taxon>Flavobacteriaceae</taxon>
        <taxon>Flavobacterium</taxon>
    </lineage>
</organism>
<dbReference type="PANTHER" id="PTHR33515:SF1">
    <property type="entry name" value="RIBOSOME-BINDING FACTOR A, CHLOROPLASTIC-RELATED"/>
    <property type="match status" value="1"/>
</dbReference>
<evidence type="ECO:0000256" key="2">
    <source>
        <dbReference type="HAMAP-Rule" id="MF_00003"/>
    </source>
</evidence>
<dbReference type="PANTHER" id="PTHR33515">
    <property type="entry name" value="RIBOSOME-BINDING FACTOR A, CHLOROPLASTIC-RELATED"/>
    <property type="match status" value="1"/>
</dbReference>
<dbReference type="InterPro" id="IPR023799">
    <property type="entry name" value="RbfA_dom_sf"/>
</dbReference>
<sequence length="135" mass="15298">MYFCIMETNRQKKIGALLQNDLVSILQGEIRKNNINNLIISVSKVNVTSDLSIAKVHLSIFPTDKAPEILAAVKSNAPLIKHDLSQRVKNQLRKVPNLIFYIDDSLDYIEKIDKALTGDENPIENPDLLEKRKKS</sequence>
<comment type="subcellular location">
    <subcellularLocation>
        <location evidence="2">Cytoplasm</location>
    </subcellularLocation>
</comment>
<reference evidence="3 4" key="1">
    <citation type="journal article" date="2015" name="Stand. Genomic Sci.">
        <title>Genomic Encyclopedia of Bacterial and Archaeal Type Strains, Phase III: the genomes of soil and plant-associated and newly described type strains.</title>
        <authorList>
            <person name="Whitman W.B."/>
            <person name="Woyke T."/>
            <person name="Klenk H.P."/>
            <person name="Zhou Y."/>
            <person name="Lilburn T.G."/>
            <person name="Beck B.J."/>
            <person name="De Vos P."/>
            <person name="Vandamme P."/>
            <person name="Eisen J.A."/>
            <person name="Garrity G."/>
            <person name="Hugenholtz P."/>
            <person name="Kyrpides N.C."/>
        </authorList>
    </citation>
    <scope>NUCLEOTIDE SEQUENCE [LARGE SCALE GENOMIC DNA]</scope>
    <source>
        <strain evidence="3 4">CGMCC 1.6844</strain>
    </source>
</reference>
<comment type="function">
    <text evidence="2">One of several proteins that assist in the late maturation steps of the functional core of the 30S ribosomal subunit. Associates with free 30S ribosomal subunits (but not with 30S subunits that are part of 70S ribosomes or polysomes). Required for efficient processing of 16S rRNA. May interact with the 5'-terminal helix region of 16S rRNA.</text>
</comment>
<dbReference type="EMBL" id="VLKM01000012">
    <property type="protein sequence ID" value="TWH92397.1"/>
    <property type="molecule type" value="Genomic_DNA"/>
</dbReference>
<dbReference type="InterPro" id="IPR000238">
    <property type="entry name" value="RbfA"/>
</dbReference>
<evidence type="ECO:0000313" key="4">
    <source>
        <dbReference type="Proteomes" id="UP000315312"/>
    </source>
</evidence>
<name>A0A562KAH2_9FLAO</name>
<dbReference type="Pfam" id="PF02033">
    <property type="entry name" value="RBFA"/>
    <property type="match status" value="1"/>
</dbReference>
<dbReference type="InterPro" id="IPR015946">
    <property type="entry name" value="KH_dom-like_a/b"/>
</dbReference>
<dbReference type="Proteomes" id="UP000315312">
    <property type="component" value="Unassembled WGS sequence"/>
</dbReference>
<keyword evidence="1 2" id="KW-0690">Ribosome biogenesis</keyword>
<dbReference type="GO" id="GO:0043024">
    <property type="term" value="F:ribosomal small subunit binding"/>
    <property type="evidence" value="ECO:0007669"/>
    <property type="project" value="TreeGrafter"/>
</dbReference>
<comment type="similarity">
    <text evidence="2">Belongs to the RbfA family.</text>
</comment>
<evidence type="ECO:0000256" key="1">
    <source>
        <dbReference type="ARBA" id="ARBA00022517"/>
    </source>
</evidence>
<dbReference type="AlphaFoldDB" id="A0A562KAH2"/>
<proteinExistence type="inferred from homology"/>
<dbReference type="GO" id="GO:0030490">
    <property type="term" value="P:maturation of SSU-rRNA"/>
    <property type="evidence" value="ECO:0007669"/>
    <property type="project" value="UniProtKB-UniRule"/>
</dbReference>
<evidence type="ECO:0000313" key="3">
    <source>
        <dbReference type="EMBL" id="TWH92397.1"/>
    </source>
</evidence>
<protein>
    <recommendedName>
        <fullName evidence="2">Ribosome-binding factor A</fullName>
    </recommendedName>
</protein>
<comment type="subunit">
    <text evidence="2">Monomer. Binds 30S ribosomal subunits, but not 50S ribosomal subunits or 70S ribosomes.</text>
</comment>
<gene>
    <name evidence="2" type="primary">rbfA</name>
    <name evidence="3" type="ORF">IP97_02439</name>
</gene>
<dbReference type="SUPFAM" id="SSF89919">
    <property type="entry name" value="Ribosome-binding factor A, RbfA"/>
    <property type="match status" value="1"/>
</dbReference>
<comment type="caution">
    <text evidence="3">The sequence shown here is derived from an EMBL/GenBank/DDBJ whole genome shotgun (WGS) entry which is preliminary data.</text>
</comment>